<evidence type="ECO:0000256" key="4">
    <source>
        <dbReference type="ARBA" id="ARBA00022989"/>
    </source>
</evidence>
<dbReference type="Pfam" id="PF13520">
    <property type="entry name" value="AA_permease_2"/>
    <property type="match status" value="1"/>
</dbReference>
<evidence type="ECO:0008006" key="9">
    <source>
        <dbReference type="Google" id="ProtNLM"/>
    </source>
</evidence>
<dbReference type="InterPro" id="IPR004840">
    <property type="entry name" value="Amino_acid_permease_CS"/>
</dbReference>
<dbReference type="PANTHER" id="PTHR45649:SF14">
    <property type="entry name" value="GABA PERMEASE"/>
    <property type="match status" value="1"/>
</dbReference>
<evidence type="ECO:0000313" key="7">
    <source>
        <dbReference type="EMBL" id="KAJ4179588.1"/>
    </source>
</evidence>
<keyword evidence="2" id="KW-0813">Transport</keyword>
<feature type="transmembrane region" description="Helical" evidence="6">
    <location>
        <begin position="314"/>
        <end position="335"/>
    </location>
</feature>
<feature type="transmembrane region" description="Helical" evidence="6">
    <location>
        <begin position="30"/>
        <end position="53"/>
    </location>
</feature>
<dbReference type="InterPro" id="IPR002293">
    <property type="entry name" value="AA/rel_permease1"/>
</dbReference>
<keyword evidence="4 6" id="KW-1133">Transmembrane helix</keyword>
<dbReference type="Proteomes" id="UP001152087">
    <property type="component" value="Unassembled WGS sequence"/>
</dbReference>
<name>A0A9W8QXU5_9HYPO</name>
<feature type="transmembrane region" description="Helical" evidence="6">
    <location>
        <begin position="366"/>
        <end position="388"/>
    </location>
</feature>
<evidence type="ECO:0000256" key="3">
    <source>
        <dbReference type="ARBA" id="ARBA00022692"/>
    </source>
</evidence>
<proteinExistence type="predicted"/>
<keyword evidence="8" id="KW-1185">Reference proteome</keyword>
<dbReference type="Gene3D" id="1.20.1740.10">
    <property type="entry name" value="Amino acid/polyamine transporter I"/>
    <property type="match status" value="1"/>
</dbReference>
<feature type="transmembrane region" description="Helical" evidence="6">
    <location>
        <begin position="229"/>
        <end position="252"/>
    </location>
</feature>
<feature type="transmembrane region" description="Helical" evidence="6">
    <location>
        <begin position="264"/>
        <end position="288"/>
    </location>
</feature>
<gene>
    <name evidence="7" type="ORF">NW755_012313</name>
</gene>
<dbReference type="EMBL" id="JAOQAV010000056">
    <property type="protein sequence ID" value="KAJ4179588.1"/>
    <property type="molecule type" value="Genomic_DNA"/>
</dbReference>
<dbReference type="GO" id="GO:0022857">
    <property type="term" value="F:transmembrane transporter activity"/>
    <property type="evidence" value="ECO:0007669"/>
    <property type="project" value="InterPro"/>
</dbReference>
<feature type="transmembrane region" description="Helical" evidence="6">
    <location>
        <begin position="96"/>
        <end position="117"/>
    </location>
</feature>
<keyword evidence="3 6" id="KW-0812">Transmembrane</keyword>
<feature type="transmembrane region" description="Helical" evidence="6">
    <location>
        <begin position="394"/>
        <end position="416"/>
    </location>
</feature>
<evidence type="ECO:0000256" key="6">
    <source>
        <dbReference type="SAM" id="Phobius"/>
    </source>
</evidence>
<evidence type="ECO:0000256" key="2">
    <source>
        <dbReference type="ARBA" id="ARBA00022448"/>
    </source>
</evidence>
<dbReference type="PANTHER" id="PTHR45649">
    <property type="entry name" value="AMINO-ACID PERMEASE BAT1"/>
    <property type="match status" value="1"/>
</dbReference>
<dbReference type="GO" id="GO:0006865">
    <property type="term" value="P:amino acid transport"/>
    <property type="evidence" value="ECO:0007669"/>
    <property type="project" value="InterPro"/>
</dbReference>
<evidence type="ECO:0000313" key="8">
    <source>
        <dbReference type="Proteomes" id="UP001152087"/>
    </source>
</evidence>
<dbReference type="GO" id="GO:0016020">
    <property type="term" value="C:membrane"/>
    <property type="evidence" value="ECO:0007669"/>
    <property type="project" value="UniProtKB-SubCell"/>
</dbReference>
<dbReference type="PROSITE" id="PS00218">
    <property type="entry name" value="AMINO_ACID_PERMEASE_1"/>
    <property type="match status" value="1"/>
</dbReference>
<comment type="subcellular location">
    <subcellularLocation>
        <location evidence="1">Membrane</location>
        <topology evidence="1">Multi-pass membrane protein</topology>
    </subcellularLocation>
</comment>
<feature type="transmembrane region" description="Helical" evidence="6">
    <location>
        <begin position="65"/>
        <end position="84"/>
    </location>
</feature>
<evidence type="ECO:0000256" key="5">
    <source>
        <dbReference type="ARBA" id="ARBA00023136"/>
    </source>
</evidence>
<accession>A0A9W8QXU5</accession>
<dbReference type="AlphaFoldDB" id="A0A9W8QXU5"/>
<feature type="transmembrane region" description="Helical" evidence="6">
    <location>
        <begin position="436"/>
        <end position="459"/>
    </location>
</feature>
<feature type="transmembrane region" description="Helical" evidence="6">
    <location>
        <begin position="187"/>
        <end position="209"/>
    </location>
</feature>
<comment type="caution">
    <text evidence="7">The sequence shown here is derived from an EMBL/GenBank/DDBJ whole genome shotgun (WGS) entry which is preliminary data.</text>
</comment>
<keyword evidence="5 6" id="KW-0472">Membrane</keyword>
<reference evidence="7" key="1">
    <citation type="submission" date="2022-09" db="EMBL/GenBank/DDBJ databases">
        <title>Fusarium specimens isolated from Avocado Roots.</title>
        <authorList>
            <person name="Stajich J."/>
            <person name="Roper C."/>
            <person name="Heimlech-Rivalta G."/>
        </authorList>
    </citation>
    <scope>NUCLEOTIDE SEQUENCE</scope>
    <source>
        <strain evidence="7">A02</strain>
    </source>
</reference>
<feature type="transmembrane region" description="Helical" evidence="6">
    <location>
        <begin position="465"/>
        <end position="486"/>
    </location>
</feature>
<sequence>MSKSAHRQEGNGDDAQLAALGHTAELERNFSFFSMLGLAYAIPNSWPALAASLSLALPSGGPVSVIWGLVTSGFCNLCVAASLAEFLSAYPISAGQYYWVAAICWNEWVPVMTWITGWINTTGWIALTATAGLLGSQLMTGIIAFYKPSYEPEKWHQFLLYTGYIVVAVIINVFGTRALPLLNKAAFIWSLAGFAIVGITLLVCAAPDYQPADVVYTKFINTTGWPDGIAWLLGLLQGSLGLAGFDAVAHMIEEIPNPKKEGPRTLLASILMGIITGFIFLSILLFVLKDIDTVISSPAGPLLQIFYDSTGSKVGSVCLMVVPLMCFLFASVSLLTTSSRMTYAFARDKGLPLSATFARVHRGLGLPLPAIFLTAIVDILLGCLFLGSTSAFNAVASASIVALGVSYAIPIVILCLRGRRILPEDRIFKLPNTVGWVLNLISIAFLTLTTVLFVFPPALPVSAASMNYCIAAFAVIILISTFQWIVDGRKNFNGPLVAPHNQIEGVGEDSHVEGNAHIGKK</sequence>
<feature type="transmembrane region" description="Helical" evidence="6">
    <location>
        <begin position="124"/>
        <end position="146"/>
    </location>
</feature>
<feature type="transmembrane region" description="Helical" evidence="6">
    <location>
        <begin position="158"/>
        <end position="175"/>
    </location>
</feature>
<protein>
    <recommendedName>
        <fullName evidence="9">Amino acid permease</fullName>
    </recommendedName>
</protein>
<organism evidence="7 8">
    <name type="scientific">Fusarium falciforme</name>
    <dbReference type="NCBI Taxonomy" id="195108"/>
    <lineage>
        <taxon>Eukaryota</taxon>
        <taxon>Fungi</taxon>
        <taxon>Dikarya</taxon>
        <taxon>Ascomycota</taxon>
        <taxon>Pezizomycotina</taxon>
        <taxon>Sordariomycetes</taxon>
        <taxon>Hypocreomycetidae</taxon>
        <taxon>Hypocreales</taxon>
        <taxon>Nectriaceae</taxon>
        <taxon>Fusarium</taxon>
        <taxon>Fusarium solani species complex</taxon>
    </lineage>
</organism>
<dbReference type="PIRSF" id="PIRSF006060">
    <property type="entry name" value="AA_transporter"/>
    <property type="match status" value="1"/>
</dbReference>
<evidence type="ECO:0000256" key="1">
    <source>
        <dbReference type="ARBA" id="ARBA00004141"/>
    </source>
</evidence>